<evidence type="ECO:0000313" key="4">
    <source>
        <dbReference type="Proteomes" id="UP000578686"/>
    </source>
</evidence>
<feature type="region of interest" description="Disordered" evidence="2">
    <location>
        <begin position="414"/>
        <end position="442"/>
    </location>
</feature>
<sequence length="454" mass="49543">MDRHTDHTSAPPPGCPAHQPAHQGEGVPVPLYGPDFAADPHGFYEELRRYGPAAPIEVAPGVSAKLVTDYAAALRVLQSPKEYGKDSRRWRALNEGRVPMDSPAIPMMAHRPNSLFSDGAEHLRLRQAITDSLSRIDALLLTRHVERVSTYLVEQFGERGEADLLNEYAKLTSLLVFNELFGCPAEIGDQLVTGMSGIFDGVDPERSNQDILESVSALVAHKRRHPGADVTSWLMAHPAGLTDEEMIHQLVLLGGAGSEPTRNLIGNGLLLILSDERYYGGMHGAGLLVEDALDEVMWNDPPLANYGVHYPLYDTELDGVPLAAGEPVVISFAAANTDPALSAMRQRLSKRAHLAWSAGPHACPAKDPAQLISVTAIEKLMNQLPDVELAVPVESLAWRPGIYHRALATLPARFTPLPPTRRPAPDPVQQPGEGQGRHAGRRGGWWSGFLNWWR</sequence>
<dbReference type="Proteomes" id="UP000578686">
    <property type="component" value="Unassembled WGS sequence"/>
</dbReference>
<comment type="similarity">
    <text evidence="1">Belongs to the cytochrome P450 family.</text>
</comment>
<dbReference type="Gene3D" id="1.10.630.10">
    <property type="entry name" value="Cytochrome P450"/>
    <property type="match status" value="1"/>
</dbReference>
<dbReference type="EMBL" id="JAAVJD010000249">
    <property type="protein sequence ID" value="NJQ08137.1"/>
    <property type="molecule type" value="Genomic_DNA"/>
</dbReference>
<dbReference type="InterPro" id="IPR036396">
    <property type="entry name" value="Cyt_P450_sf"/>
</dbReference>
<dbReference type="PRINTS" id="PR00359">
    <property type="entry name" value="BP450"/>
</dbReference>
<dbReference type="GO" id="GO:0020037">
    <property type="term" value="F:heme binding"/>
    <property type="evidence" value="ECO:0007669"/>
    <property type="project" value="InterPro"/>
</dbReference>
<evidence type="ECO:0000256" key="2">
    <source>
        <dbReference type="SAM" id="MobiDB-lite"/>
    </source>
</evidence>
<comment type="caution">
    <text evidence="3">The sequence shown here is derived from an EMBL/GenBank/DDBJ whole genome shotgun (WGS) entry which is preliminary data.</text>
</comment>
<evidence type="ECO:0000313" key="3">
    <source>
        <dbReference type="EMBL" id="NJQ08137.1"/>
    </source>
</evidence>
<reference evidence="3 4" key="1">
    <citation type="submission" date="2020-03" db="EMBL/GenBank/DDBJ databases">
        <title>Draft genome of Streptomyces sp. ventii, isolated from the Axial Seamount in the Pacific Ocean, and resequencing of the two type strains Streptomyces lonarensis strain NCL 716 and Streptomyces bohaiensis strain 11A07.</title>
        <authorList>
            <person name="Loughran R.M."/>
            <person name="Pfannmuller K.M."/>
            <person name="Wasson B.J."/>
            <person name="Deadmond M.C."/>
            <person name="Paddock B.E."/>
            <person name="Koyack M.J."/>
            <person name="Gallegos D.A."/>
            <person name="Mitchell E.A."/>
            <person name="Ushijima B."/>
            <person name="Saw J.H."/>
            <person name="Mcphail K.L."/>
            <person name="Videau P."/>
        </authorList>
    </citation>
    <scope>NUCLEOTIDE SEQUENCE [LARGE SCALE GENOMIC DNA]</scope>
    <source>
        <strain evidence="3 4">NCL716</strain>
    </source>
</reference>
<dbReference type="PANTHER" id="PTHR46696">
    <property type="entry name" value="P450, PUTATIVE (EUROFUNG)-RELATED"/>
    <property type="match status" value="1"/>
</dbReference>
<accession>A0A7X6D4P0</accession>
<proteinExistence type="inferred from homology"/>
<keyword evidence="4" id="KW-1185">Reference proteome</keyword>
<gene>
    <name evidence="3" type="ORF">HCN56_21780</name>
</gene>
<organism evidence="3 4">
    <name type="scientific">Streptomyces lonarensis</name>
    <dbReference type="NCBI Taxonomy" id="700599"/>
    <lineage>
        <taxon>Bacteria</taxon>
        <taxon>Bacillati</taxon>
        <taxon>Actinomycetota</taxon>
        <taxon>Actinomycetes</taxon>
        <taxon>Kitasatosporales</taxon>
        <taxon>Streptomycetaceae</taxon>
        <taxon>Streptomyces</taxon>
    </lineage>
</organism>
<dbReference type="RefSeq" id="WP_167973728.1">
    <property type="nucleotide sequence ID" value="NZ_BHZG01000119.1"/>
</dbReference>
<dbReference type="GO" id="GO:0004497">
    <property type="term" value="F:monooxygenase activity"/>
    <property type="evidence" value="ECO:0007669"/>
    <property type="project" value="InterPro"/>
</dbReference>
<dbReference type="PANTHER" id="PTHR46696:SF1">
    <property type="entry name" value="CYTOCHROME P450 YJIB-RELATED"/>
    <property type="match status" value="1"/>
</dbReference>
<dbReference type="GO" id="GO:0005506">
    <property type="term" value="F:iron ion binding"/>
    <property type="evidence" value="ECO:0007669"/>
    <property type="project" value="InterPro"/>
</dbReference>
<dbReference type="AlphaFoldDB" id="A0A7X6D4P0"/>
<dbReference type="InterPro" id="IPR002397">
    <property type="entry name" value="Cyt_P450_B"/>
</dbReference>
<evidence type="ECO:0000256" key="1">
    <source>
        <dbReference type="ARBA" id="ARBA00010617"/>
    </source>
</evidence>
<dbReference type="GO" id="GO:0016705">
    <property type="term" value="F:oxidoreductase activity, acting on paired donors, with incorporation or reduction of molecular oxygen"/>
    <property type="evidence" value="ECO:0007669"/>
    <property type="project" value="InterPro"/>
</dbReference>
<protein>
    <submittedName>
        <fullName evidence="3">Cytochrome P450</fullName>
    </submittedName>
</protein>
<dbReference type="SUPFAM" id="SSF48264">
    <property type="entry name" value="Cytochrome P450"/>
    <property type="match status" value="1"/>
</dbReference>
<feature type="region of interest" description="Disordered" evidence="2">
    <location>
        <begin position="1"/>
        <end position="32"/>
    </location>
</feature>
<name>A0A7X6D4P0_9ACTN</name>
<feature type="compositionally biased region" description="Pro residues" evidence="2">
    <location>
        <begin position="416"/>
        <end position="428"/>
    </location>
</feature>